<dbReference type="GO" id="GO:0005759">
    <property type="term" value="C:mitochondrial matrix"/>
    <property type="evidence" value="ECO:0007669"/>
    <property type="project" value="InterPro"/>
</dbReference>
<dbReference type="Proteomes" id="UP000324897">
    <property type="component" value="Chromosome 3"/>
</dbReference>
<dbReference type="Gramene" id="TVU11392">
    <property type="protein sequence ID" value="TVU11392"/>
    <property type="gene ID" value="EJB05_44977"/>
</dbReference>
<sequence length="263" mass="29659">MSPATLAARLLRRGAASSSSPLRALTRRALHSSGPAPLPRRLPAAASSASHWTGARRFLASQSSASSPSKSSADENLRRVIDSEIQCVVESEESTPDKAIDLPDDFPFEIIDQPGDQSITLKRQFAGETIKAAVYTNFDTEEDMNEDDVDDNDEDSFKPAIQMVVTVEKAEGPILEFDCNFNDDELAIENFRMLNRDNLEAENMYEGPPFSVLDESLQKALHRYLEVRGIKHSLHDWLYEYMMHKDEKEYVVWLKNMKEFIGN</sequence>
<proteinExistence type="predicted"/>
<dbReference type="InterPro" id="IPR036561">
    <property type="entry name" value="MAM33_sf"/>
</dbReference>
<dbReference type="OrthoDB" id="278212at2759"/>
<keyword evidence="3" id="KW-1185">Reference proteome</keyword>
<organism evidence="2 3">
    <name type="scientific">Eragrostis curvula</name>
    <name type="common">weeping love grass</name>
    <dbReference type="NCBI Taxonomy" id="38414"/>
    <lineage>
        <taxon>Eukaryota</taxon>
        <taxon>Viridiplantae</taxon>
        <taxon>Streptophyta</taxon>
        <taxon>Embryophyta</taxon>
        <taxon>Tracheophyta</taxon>
        <taxon>Spermatophyta</taxon>
        <taxon>Magnoliopsida</taxon>
        <taxon>Liliopsida</taxon>
        <taxon>Poales</taxon>
        <taxon>Poaceae</taxon>
        <taxon>PACMAD clade</taxon>
        <taxon>Chloridoideae</taxon>
        <taxon>Eragrostideae</taxon>
        <taxon>Eragrostidinae</taxon>
        <taxon>Eragrostis</taxon>
    </lineage>
</organism>
<dbReference type="InterPro" id="IPR003428">
    <property type="entry name" value="MAM33"/>
</dbReference>
<evidence type="ECO:0000313" key="3">
    <source>
        <dbReference type="Proteomes" id="UP000324897"/>
    </source>
</evidence>
<gene>
    <name evidence="2" type="ORF">EJB05_44977</name>
</gene>
<evidence type="ECO:0000313" key="2">
    <source>
        <dbReference type="EMBL" id="TVU11392.1"/>
    </source>
</evidence>
<dbReference type="PANTHER" id="PTHR10826:SF27">
    <property type="entry name" value="OS06G0326500 PROTEIN"/>
    <property type="match status" value="1"/>
</dbReference>
<evidence type="ECO:0000256" key="1">
    <source>
        <dbReference type="SAM" id="MobiDB-lite"/>
    </source>
</evidence>
<dbReference type="Gene3D" id="3.10.280.10">
    <property type="entry name" value="Mitochondrial glycoprotein"/>
    <property type="match status" value="1"/>
</dbReference>
<name>A0A5J9TJD3_9POAL</name>
<dbReference type="PANTHER" id="PTHR10826">
    <property type="entry name" value="COMPLEMENT COMPONENT 1"/>
    <property type="match status" value="1"/>
</dbReference>
<feature type="compositionally biased region" description="Low complexity" evidence="1">
    <location>
        <begin position="12"/>
        <end position="24"/>
    </location>
</feature>
<evidence type="ECO:0008006" key="4">
    <source>
        <dbReference type="Google" id="ProtNLM"/>
    </source>
</evidence>
<protein>
    <recommendedName>
        <fullName evidence="4">Mitochondrial glycoprotein domain-containing protein</fullName>
    </recommendedName>
</protein>
<feature type="compositionally biased region" description="Low complexity" evidence="1">
    <location>
        <begin position="32"/>
        <end position="45"/>
    </location>
</feature>
<dbReference type="SUPFAM" id="SSF54529">
    <property type="entry name" value="Mitochondrial glycoprotein MAM33-like"/>
    <property type="match status" value="1"/>
</dbReference>
<dbReference type="Pfam" id="PF02330">
    <property type="entry name" value="MAM33"/>
    <property type="match status" value="1"/>
</dbReference>
<dbReference type="AlphaFoldDB" id="A0A5J9TJD3"/>
<reference evidence="2 3" key="1">
    <citation type="journal article" date="2019" name="Sci. Rep.">
        <title>A high-quality genome of Eragrostis curvula grass provides insights into Poaceae evolution and supports new strategies to enhance forage quality.</title>
        <authorList>
            <person name="Carballo J."/>
            <person name="Santos B.A.C.M."/>
            <person name="Zappacosta D."/>
            <person name="Garbus I."/>
            <person name="Selva J.P."/>
            <person name="Gallo C.A."/>
            <person name="Diaz A."/>
            <person name="Albertini E."/>
            <person name="Caccamo M."/>
            <person name="Echenique V."/>
        </authorList>
    </citation>
    <scope>NUCLEOTIDE SEQUENCE [LARGE SCALE GENOMIC DNA]</scope>
    <source>
        <strain evidence="3">cv. Victoria</strain>
        <tissue evidence="2">Leaf</tissue>
    </source>
</reference>
<accession>A0A5J9TJD3</accession>
<comment type="caution">
    <text evidence="2">The sequence shown here is derived from an EMBL/GenBank/DDBJ whole genome shotgun (WGS) entry which is preliminary data.</text>
</comment>
<feature type="region of interest" description="Disordered" evidence="1">
    <location>
        <begin position="12"/>
        <end position="45"/>
    </location>
</feature>
<dbReference type="EMBL" id="RWGY01000039">
    <property type="protein sequence ID" value="TVU11392.1"/>
    <property type="molecule type" value="Genomic_DNA"/>
</dbReference>